<dbReference type="EMBL" id="CP019236">
    <property type="protein sequence ID" value="APW36341.1"/>
    <property type="molecule type" value="Genomic_DNA"/>
</dbReference>
<keyword evidence="2" id="KW-1185">Reference proteome</keyword>
<protein>
    <submittedName>
        <fullName evidence="1">Uncharacterized protein</fullName>
    </submittedName>
</protein>
<dbReference type="Proteomes" id="UP000186609">
    <property type="component" value="Chromosome"/>
</dbReference>
<dbReference type="KEGG" id="rhy:RD110_03200"/>
<evidence type="ECO:0000313" key="2">
    <source>
        <dbReference type="Proteomes" id="UP000186609"/>
    </source>
</evidence>
<evidence type="ECO:0000313" key="1">
    <source>
        <dbReference type="EMBL" id="APW36341.1"/>
    </source>
</evidence>
<organism evidence="1 2">
    <name type="scientific">Rhodoferax koreensis</name>
    <dbReference type="NCBI Taxonomy" id="1842727"/>
    <lineage>
        <taxon>Bacteria</taxon>
        <taxon>Pseudomonadati</taxon>
        <taxon>Pseudomonadota</taxon>
        <taxon>Betaproteobacteria</taxon>
        <taxon>Burkholderiales</taxon>
        <taxon>Comamonadaceae</taxon>
        <taxon>Rhodoferax</taxon>
    </lineage>
</organism>
<name>A0A1P8JRH9_9BURK</name>
<proteinExistence type="predicted"/>
<gene>
    <name evidence="1" type="ORF">RD110_03200</name>
</gene>
<accession>A0A1P8JRH9</accession>
<sequence>MREWGLHTKHNQAKRAGDARVEHPLPFHGDLLVVEEQIAQQSRDMHRISTDSSAIWVTRVVLRERA</sequence>
<dbReference type="AlphaFoldDB" id="A0A1P8JRH9"/>
<reference evidence="1 2" key="1">
    <citation type="submission" date="2017-01" db="EMBL/GenBank/DDBJ databases">
        <authorList>
            <person name="Mah S.A."/>
            <person name="Swanson W.J."/>
            <person name="Moy G.W."/>
            <person name="Vacquier V.D."/>
        </authorList>
    </citation>
    <scope>NUCLEOTIDE SEQUENCE [LARGE SCALE GENOMIC DNA]</scope>
    <source>
        <strain evidence="1 2">DCY110</strain>
    </source>
</reference>